<reference evidence="1 2" key="1">
    <citation type="submission" date="2018-12" db="EMBL/GenBank/DDBJ databases">
        <title>Complete Genome Sequence of the Corallopyronin A producing Myxobacterium Corallococcus coralloides B035.</title>
        <authorList>
            <person name="Bouhired S.M."/>
            <person name="Rupp O."/>
            <person name="Blom J."/>
            <person name="Schaeberle T.F."/>
            <person name="Kehraus S."/>
            <person name="Schiefer A."/>
            <person name="Pfarr K."/>
            <person name="Goesmann A."/>
            <person name="Hoerauf A."/>
            <person name="Koenig G.M."/>
        </authorList>
    </citation>
    <scope>NUCLEOTIDE SEQUENCE [LARGE SCALE GENOMIC DNA]</scope>
    <source>
        <strain evidence="1 2">B035</strain>
    </source>
</reference>
<accession>A0A410S4S5</accession>
<evidence type="ECO:0000313" key="2">
    <source>
        <dbReference type="Proteomes" id="UP000288758"/>
    </source>
</evidence>
<proteinExistence type="predicted"/>
<organism evidence="1 2">
    <name type="scientific">Corallococcus coralloides</name>
    <name type="common">Myxococcus coralloides</name>
    <dbReference type="NCBI Taxonomy" id="184914"/>
    <lineage>
        <taxon>Bacteria</taxon>
        <taxon>Pseudomonadati</taxon>
        <taxon>Myxococcota</taxon>
        <taxon>Myxococcia</taxon>
        <taxon>Myxococcales</taxon>
        <taxon>Cystobacterineae</taxon>
        <taxon>Myxococcaceae</taxon>
        <taxon>Corallococcus</taxon>
    </lineage>
</organism>
<sequence length="87" mass="9684">MADPKALQDFYGQGFSLASLPKTANVERIAKDTLEASLKKATQGTRKGEYHKVRHCSELLKQVDPARVRARSAHCERLFTVLEGLLS</sequence>
<name>A0A410S4S5_CORCK</name>
<evidence type="ECO:0000313" key="1">
    <source>
        <dbReference type="EMBL" id="QAT89139.1"/>
    </source>
</evidence>
<protein>
    <submittedName>
        <fullName evidence="1">Uncharacterized protein</fullName>
    </submittedName>
</protein>
<dbReference type="Pfam" id="PF14103">
    <property type="entry name" value="DUF4276"/>
    <property type="match status" value="1"/>
</dbReference>
<dbReference type="InterPro" id="IPR025455">
    <property type="entry name" value="DUF4276"/>
</dbReference>
<dbReference type="EMBL" id="CP034669">
    <property type="protein sequence ID" value="QAT89139.1"/>
    <property type="molecule type" value="Genomic_DNA"/>
</dbReference>
<gene>
    <name evidence="1" type="ORF">EJ065_7624</name>
</gene>
<dbReference type="AlphaFoldDB" id="A0A410S4S5"/>
<dbReference type="Proteomes" id="UP000288758">
    <property type="component" value="Chromosome"/>
</dbReference>